<evidence type="ECO:0000313" key="2">
    <source>
        <dbReference type="EMBL" id="TGD70266.1"/>
    </source>
</evidence>
<protein>
    <submittedName>
        <fullName evidence="2">Uncharacterized protein</fullName>
    </submittedName>
</protein>
<dbReference type="RefSeq" id="WP_135446682.1">
    <property type="nucleotide sequence ID" value="NZ_SRLE01000052.1"/>
</dbReference>
<reference evidence="2 3" key="1">
    <citation type="submission" date="2019-04" db="EMBL/GenBank/DDBJ databases">
        <title>Taxonomy of novel Haliea sp. from mangrove soil of West Coast of India.</title>
        <authorList>
            <person name="Verma A."/>
            <person name="Kumar P."/>
            <person name="Krishnamurthi S."/>
        </authorList>
    </citation>
    <scope>NUCLEOTIDE SEQUENCE [LARGE SCALE GENOMIC DNA]</scope>
    <source>
        <strain evidence="2 3">SAOS-164</strain>
    </source>
</reference>
<dbReference type="EMBL" id="SRLE01000052">
    <property type="protein sequence ID" value="TGD70266.1"/>
    <property type="molecule type" value="Genomic_DNA"/>
</dbReference>
<accession>A0A4Z0LT53</accession>
<dbReference type="AlphaFoldDB" id="A0A4Z0LT53"/>
<gene>
    <name evidence="2" type="ORF">E4634_21240</name>
    <name evidence="1" type="ORF">E4634_21380</name>
</gene>
<dbReference type="OrthoDB" id="9151776at2"/>
<evidence type="ECO:0000313" key="1">
    <source>
        <dbReference type="EMBL" id="TGD70142.1"/>
    </source>
</evidence>
<dbReference type="Proteomes" id="UP000298050">
    <property type="component" value="Unassembled WGS sequence"/>
</dbReference>
<evidence type="ECO:0000313" key="3">
    <source>
        <dbReference type="Proteomes" id="UP000298050"/>
    </source>
</evidence>
<comment type="caution">
    <text evidence="2">The sequence shown here is derived from an EMBL/GenBank/DDBJ whole genome shotgun (WGS) entry which is preliminary data.</text>
</comment>
<dbReference type="EMBL" id="SRLE01000066">
    <property type="protein sequence ID" value="TGD70142.1"/>
    <property type="molecule type" value="Genomic_DNA"/>
</dbReference>
<keyword evidence="3" id="KW-1185">Reference proteome</keyword>
<sequence length="132" mass="15607">MVNDYVYIPISLEIYRELLTRYPANPHTVVENVVYDFLERTVDDVIQERPKSGFMWERLMLPSGTRIRTKYFGEIFEAVVDDRRLIWNEDEFESIAKLINTMRGGTSNNAWKVAEIKRPGDHNWIPAMKLRV</sequence>
<organism evidence="2 3">
    <name type="scientific">Mangrovimicrobium sediminis</name>
    <dbReference type="NCBI Taxonomy" id="2562682"/>
    <lineage>
        <taxon>Bacteria</taxon>
        <taxon>Pseudomonadati</taxon>
        <taxon>Pseudomonadota</taxon>
        <taxon>Gammaproteobacteria</taxon>
        <taxon>Cellvibrionales</taxon>
        <taxon>Halieaceae</taxon>
        <taxon>Mangrovimicrobium</taxon>
    </lineage>
</organism>
<proteinExistence type="predicted"/>
<name>A0A4Z0LT53_9GAMM</name>